<dbReference type="AlphaFoldDB" id="A0A645CTN0"/>
<sequence length="366" mass="41959">MVVHEYYGLTGSFPSPRDVSALADMKYYKSAFPFDGFSSTEFVPWSGAAGRPDVWDQNMMYFWVILNSMWEMPDNVYGLRDEFLRRVFGSAAVEMKNFFGLIEEKWRHSSGRSDYADDGMADYNRFVRMDGIMDECRQILDQAYKKADTEKARGAIRRIIGGMEKNLKDAEKLRLSAVKAKNAVAFDPDFVAGEWENAHVYDNFIDKDGNNTAAGKEKSHIRFLYDDNYLYVGVEMFYRKRLTVMPPGIPRDTLRTAVGVVRIVTAAPDRKCRLYFSYDPAGNILDSSQVAPWDKWTAEGFKVESRYTERGWSSMVSIPFKTIHYRGASDILPIAIQANRFRNITSLNDSSLHKPYSFSEIELEGE</sequence>
<accession>A0A645CTN0</accession>
<dbReference type="EMBL" id="VSSQ01029942">
    <property type="protein sequence ID" value="MPM80277.1"/>
    <property type="molecule type" value="Genomic_DNA"/>
</dbReference>
<name>A0A645CTN0_9ZZZZ</name>
<proteinExistence type="predicted"/>
<dbReference type="SUPFAM" id="SSF49344">
    <property type="entry name" value="CBD9-like"/>
    <property type="match status" value="1"/>
</dbReference>
<organism evidence="1">
    <name type="scientific">bioreactor metagenome</name>
    <dbReference type="NCBI Taxonomy" id="1076179"/>
    <lineage>
        <taxon>unclassified sequences</taxon>
        <taxon>metagenomes</taxon>
        <taxon>ecological metagenomes</taxon>
    </lineage>
</organism>
<protein>
    <submittedName>
        <fullName evidence="1">Uncharacterized protein</fullName>
    </submittedName>
</protein>
<reference evidence="1" key="1">
    <citation type="submission" date="2019-08" db="EMBL/GenBank/DDBJ databases">
        <authorList>
            <person name="Kucharzyk K."/>
            <person name="Murdoch R.W."/>
            <person name="Higgins S."/>
            <person name="Loffler F."/>
        </authorList>
    </citation>
    <scope>NUCLEOTIDE SEQUENCE</scope>
</reference>
<gene>
    <name evidence="1" type="ORF">SDC9_127324</name>
</gene>
<comment type="caution">
    <text evidence="1">The sequence shown here is derived from an EMBL/GenBank/DDBJ whole genome shotgun (WGS) entry which is preliminary data.</text>
</comment>
<dbReference type="Gene3D" id="2.60.40.1190">
    <property type="match status" value="1"/>
</dbReference>
<evidence type="ECO:0000313" key="1">
    <source>
        <dbReference type="EMBL" id="MPM80277.1"/>
    </source>
</evidence>